<dbReference type="Gene3D" id="3.40.50.300">
    <property type="entry name" value="P-loop containing nucleotide triphosphate hydrolases"/>
    <property type="match status" value="1"/>
</dbReference>
<keyword evidence="3 12" id="KW-0235">DNA replication</keyword>
<dbReference type="Pfam" id="PF03796">
    <property type="entry name" value="DnaB_C"/>
    <property type="match status" value="1"/>
</dbReference>
<name>A0ABW8SCF5_9CLOT</name>
<dbReference type="Proteomes" id="UP001623600">
    <property type="component" value="Unassembled WGS sequence"/>
</dbReference>
<evidence type="ECO:0000256" key="6">
    <source>
        <dbReference type="ARBA" id="ARBA00022806"/>
    </source>
</evidence>
<protein>
    <recommendedName>
        <fullName evidence="11 12">Replicative DNA helicase</fullName>
        <ecNumber evidence="11 12">5.6.2.3</ecNumber>
    </recommendedName>
</protein>
<dbReference type="InterPro" id="IPR036185">
    <property type="entry name" value="DNA_heli_DnaB-like_N_sf"/>
</dbReference>
<dbReference type="Gene3D" id="1.10.860.10">
    <property type="entry name" value="DNAb Helicase, Chain A"/>
    <property type="match status" value="1"/>
</dbReference>
<evidence type="ECO:0000256" key="4">
    <source>
        <dbReference type="ARBA" id="ARBA00022741"/>
    </source>
</evidence>
<evidence type="ECO:0000256" key="5">
    <source>
        <dbReference type="ARBA" id="ARBA00022801"/>
    </source>
</evidence>
<gene>
    <name evidence="14" type="primary">dnaB</name>
    <name evidence="14" type="ORF">ACJDTP_24705</name>
</gene>
<dbReference type="PANTHER" id="PTHR30153">
    <property type="entry name" value="REPLICATIVE DNA HELICASE DNAB"/>
    <property type="match status" value="1"/>
</dbReference>
<evidence type="ECO:0000256" key="1">
    <source>
        <dbReference type="ARBA" id="ARBA00008428"/>
    </source>
</evidence>
<organism evidence="14 15">
    <name type="scientific">Candidatus Clostridium helianthi</name>
    <dbReference type="NCBI Taxonomy" id="3381660"/>
    <lineage>
        <taxon>Bacteria</taxon>
        <taxon>Bacillati</taxon>
        <taxon>Bacillota</taxon>
        <taxon>Clostridia</taxon>
        <taxon>Eubacteriales</taxon>
        <taxon>Clostridiaceae</taxon>
        <taxon>Clostridium</taxon>
    </lineage>
</organism>
<evidence type="ECO:0000256" key="9">
    <source>
        <dbReference type="ARBA" id="ARBA00023235"/>
    </source>
</evidence>
<evidence type="ECO:0000256" key="2">
    <source>
        <dbReference type="ARBA" id="ARBA00022515"/>
    </source>
</evidence>
<keyword evidence="5 12" id="KW-0378">Hydrolase</keyword>
<dbReference type="CDD" id="cd00984">
    <property type="entry name" value="DnaB_C"/>
    <property type="match status" value="1"/>
</dbReference>
<evidence type="ECO:0000313" key="15">
    <source>
        <dbReference type="Proteomes" id="UP001623600"/>
    </source>
</evidence>
<reference evidence="14 15" key="1">
    <citation type="submission" date="2024-11" db="EMBL/GenBank/DDBJ databases">
        <authorList>
            <person name="Heng Y.C."/>
            <person name="Lim A.C.H."/>
            <person name="Lee J.K.Y."/>
            <person name="Kittelmann S."/>
        </authorList>
    </citation>
    <scope>NUCLEOTIDE SEQUENCE [LARGE SCALE GENOMIC DNA]</scope>
    <source>
        <strain evidence="14 15">WILCCON 0112</strain>
    </source>
</reference>
<dbReference type="RefSeq" id="WP_406762733.1">
    <property type="nucleotide sequence ID" value="NZ_JBJIAB010000051.1"/>
</dbReference>
<evidence type="ECO:0000256" key="8">
    <source>
        <dbReference type="ARBA" id="ARBA00023125"/>
    </source>
</evidence>
<dbReference type="EC" id="5.6.2.3" evidence="11 12"/>
<keyword evidence="9" id="KW-0413">Isomerase</keyword>
<dbReference type="InterPro" id="IPR027417">
    <property type="entry name" value="P-loop_NTPase"/>
</dbReference>
<dbReference type="InterPro" id="IPR007694">
    <property type="entry name" value="DNA_helicase_DnaB-like_C"/>
</dbReference>
<sequence length="438" mass="49313">MEILDKMMPNNIDAEQAILGCIMNNTDKLLEVELMLLPDDFYIDKHKKIYEIVISLFNRGIGADLVTVLEEIRKKDLLDACGGVTYVSELSTAYFESINVSSYANIVKEKANRRKLIRASKAMLEGAYEEDIKSVIDRTENDLYKISSNQNTNDFVPIDKAVEKAFINLEKRFSNGGDLIGLSSGFSDLDKITCGLIKKDFVIIAARPSMGKTALALNIGQAASKDASVAIFSLEMSNDQLTDRLLSAKCLIEYLKIKTGQLNDKEFEDISIGANELMARKLVLDDTTTILSDIKAKCRKLKIQKGLDVVIIDYLQLIRTTMKTSSREQEVSHISRELKALAKELDITMIALSQLSRAPEQRADHRPILSDLRESGSIEQDADVIHFLYRDEYYNKETEDKNIAEVITAKNRNGQTTTTKLAWLGQFQRFGSLDVIRR</sequence>
<comment type="caution">
    <text evidence="14">The sequence shown here is derived from an EMBL/GenBank/DDBJ whole genome shotgun (WGS) entry which is preliminary data.</text>
</comment>
<evidence type="ECO:0000256" key="7">
    <source>
        <dbReference type="ARBA" id="ARBA00022840"/>
    </source>
</evidence>
<evidence type="ECO:0000256" key="11">
    <source>
        <dbReference type="NCBIfam" id="TIGR00665"/>
    </source>
</evidence>
<evidence type="ECO:0000256" key="12">
    <source>
        <dbReference type="RuleBase" id="RU362085"/>
    </source>
</evidence>
<dbReference type="PANTHER" id="PTHR30153:SF2">
    <property type="entry name" value="REPLICATIVE DNA HELICASE"/>
    <property type="match status" value="1"/>
</dbReference>
<feature type="domain" description="SF4 helicase" evidence="13">
    <location>
        <begin position="175"/>
        <end position="437"/>
    </location>
</feature>
<dbReference type="EMBL" id="JBJIAB010000051">
    <property type="protein sequence ID" value="MFL0168266.1"/>
    <property type="molecule type" value="Genomic_DNA"/>
</dbReference>
<keyword evidence="15" id="KW-1185">Reference proteome</keyword>
<accession>A0ABW8SCF5</accession>
<dbReference type="Pfam" id="PF00772">
    <property type="entry name" value="DnaB"/>
    <property type="match status" value="1"/>
</dbReference>
<keyword evidence="4 12" id="KW-0547">Nucleotide-binding</keyword>
<evidence type="ECO:0000256" key="3">
    <source>
        <dbReference type="ARBA" id="ARBA00022705"/>
    </source>
</evidence>
<comment type="function">
    <text evidence="12">The main replicative DNA helicase, it participates in initiation and elongation during chromosome replication. Travels ahead of the DNA replisome, separating dsDNA into templates for DNA synthesis. A processive ATP-dependent 5'-3' DNA helicase it has DNA-dependent ATPase activity.</text>
</comment>
<dbReference type="SUPFAM" id="SSF52540">
    <property type="entry name" value="P-loop containing nucleoside triphosphate hydrolases"/>
    <property type="match status" value="1"/>
</dbReference>
<dbReference type="InterPro" id="IPR007693">
    <property type="entry name" value="DNA_helicase_DnaB-like_N"/>
</dbReference>
<keyword evidence="8 12" id="KW-0238">DNA-binding</keyword>
<keyword evidence="7 12" id="KW-0067">ATP-binding</keyword>
<keyword evidence="6 12" id="KW-0347">Helicase</keyword>
<dbReference type="InterPro" id="IPR007692">
    <property type="entry name" value="DNA_helicase_DnaB"/>
</dbReference>
<dbReference type="PROSITE" id="PS51199">
    <property type="entry name" value="SF4_HELICASE"/>
    <property type="match status" value="1"/>
</dbReference>
<comment type="similarity">
    <text evidence="1 12">Belongs to the helicase family. DnaB subfamily.</text>
</comment>
<dbReference type="GO" id="GO:0004386">
    <property type="term" value="F:helicase activity"/>
    <property type="evidence" value="ECO:0007669"/>
    <property type="project" value="UniProtKB-KW"/>
</dbReference>
<comment type="catalytic activity">
    <reaction evidence="10 12">
        <text>ATP + H2O = ADP + phosphate + H(+)</text>
        <dbReference type="Rhea" id="RHEA:13065"/>
        <dbReference type="ChEBI" id="CHEBI:15377"/>
        <dbReference type="ChEBI" id="CHEBI:15378"/>
        <dbReference type="ChEBI" id="CHEBI:30616"/>
        <dbReference type="ChEBI" id="CHEBI:43474"/>
        <dbReference type="ChEBI" id="CHEBI:456216"/>
        <dbReference type="EC" id="5.6.2.3"/>
    </reaction>
</comment>
<dbReference type="NCBIfam" id="TIGR00665">
    <property type="entry name" value="DnaB"/>
    <property type="match status" value="1"/>
</dbReference>
<evidence type="ECO:0000313" key="14">
    <source>
        <dbReference type="EMBL" id="MFL0168266.1"/>
    </source>
</evidence>
<evidence type="ECO:0000259" key="13">
    <source>
        <dbReference type="PROSITE" id="PS51199"/>
    </source>
</evidence>
<keyword evidence="2 12" id="KW-0639">Primosome</keyword>
<evidence type="ECO:0000256" key="10">
    <source>
        <dbReference type="ARBA" id="ARBA00048954"/>
    </source>
</evidence>
<dbReference type="InterPro" id="IPR016136">
    <property type="entry name" value="DNA_helicase_N/primase_C"/>
</dbReference>
<proteinExistence type="inferred from homology"/>
<dbReference type="SUPFAM" id="SSF48024">
    <property type="entry name" value="N-terminal domain of DnaB helicase"/>
    <property type="match status" value="1"/>
</dbReference>